<dbReference type="UniPathway" id="UPA00251">
    <property type="reaction ID" value="UER00316"/>
</dbReference>
<feature type="domain" description="Glutamyl-tRNA reductase N-terminal" evidence="16">
    <location>
        <begin position="7"/>
        <end position="161"/>
    </location>
</feature>
<dbReference type="SUPFAM" id="SSF69075">
    <property type="entry name" value="Glutamyl tRNA-reductase dimerization domain"/>
    <property type="match status" value="1"/>
</dbReference>
<reference evidence="17 18" key="1">
    <citation type="submission" date="2013-08" db="EMBL/GenBank/DDBJ databases">
        <title>Genome sequencing of Cellulomonas carbonis T26.</title>
        <authorList>
            <person name="Chen F."/>
            <person name="Li Y."/>
            <person name="Wang G."/>
        </authorList>
    </citation>
    <scope>NUCLEOTIDE SEQUENCE [LARGE SCALE GENOMIC DNA]</scope>
    <source>
        <strain evidence="17 18">T26</strain>
    </source>
</reference>
<evidence type="ECO:0000256" key="10">
    <source>
        <dbReference type="PIRSR" id="PIRSR000445-2"/>
    </source>
</evidence>
<dbReference type="AlphaFoldDB" id="A0A0A0BMP0"/>
<evidence type="ECO:0000256" key="8">
    <source>
        <dbReference type="HAMAP-Rule" id="MF_00087"/>
    </source>
</evidence>
<dbReference type="PANTHER" id="PTHR43013">
    <property type="entry name" value="GLUTAMYL-TRNA REDUCTASE"/>
    <property type="match status" value="1"/>
</dbReference>
<gene>
    <name evidence="8" type="primary">hemA</name>
    <name evidence="17" type="ORF">N868_08445</name>
</gene>
<dbReference type="Gene3D" id="3.30.460.30">
    <property type="entry name" value="Glutamyl-tRNA reductase, N-terminal domain"/>
    <property type="match status" value="1"/>
</dbReference>
<dbReference type="NCBIfam" id="TIGR01035">
    <property type="entry name" value="hemA"/>
    <property type="match status" value="1"/>
</dbReference>
<dbReference type="InterPro" id="IPR036343">
    <property type="entry name" value="GluRdtase_N_sf"/>
</dbReference>
<feature type="binding site" evidence="8 10">
    <location>
        <begin position="47"/>
        <end position="50"/>
    </location>
    <ligand>
        <name>substrate</name>
    </ligand>
</feature>
<dbReference type="GO" id="GO:0050661">
    <property type="term" value="F:NADP binding"/>
    <property type="evidence" value="ECO:0007669"/>
    <property type="project" value="InterPro"/>
</dbReference>
<dbReference type="InterPro" id="IPR006151">
    <property type="entry name" value="Shikm_DH/Glu-tRNA_Rdtase"/>
</dbReference>
<evidence type="ECO:0000256" key="2">
    <source>
        <dbReference type="ARBA" id="ARBA00005916"/>
    </source>
</evidence>
<evidence type="ECO:0000256" key="5">
    <source>
        <dbReference type="ARBA" id="ARBA00023002"/>
    </source>
</evidence>
<keyword evidence="6 8" id="KW-0627">Porphyrin biosynthesis</keyword>
<evidence type="ECO:0000256" key="1">
    <source>
        <dbReference type="ARBA" id="ARBA00005059"/>
    </source>
</evidence>
<evidence type="ECO:0000259" key="15">
    <source>
        <dbReference type="Pfam" id="PF01488"/>
    </source>
</evidence>
<dbReference type="EC" id="1.2.1.70" evidence="3 8"/>
<evidence type="ECO:0000259" key="16">
    <source>
        <dbReference type="Pfam" id="PF05201"/>
    </source>
</evidence>
<dbReference type="Pfam" id="PF00745">
    <property type="entry name" value="GlutR_dimer"/>
    <property type="match status" value="1"/>
</dbReference>
<evidence type="ECO:0000256" key="7">
    <source>
        <dbReference type="ARBA" id="ARBA00047464"/>
    </source>
</evidence>
<dbReference type="SUPFAM" id="SSF69742">
    <property type="entry name" value="Glutamyl tRNA-reductase catalytic, N-terminal domain"/>
    <property type="match status" value="1"/>
</dbReference>
<dbReference type="InterPro" id="IPR036291">
    <property type="entry name" value="NAD(P)-bd_dom_sf"/>
</dbReference>
<dbReference type="NCBIfam" id="NF000750">
    <property type="entry name" value="PRK00045.3-4"/>
    <property type="match status" value="1"/>
</dbReference>
<dbReference type="Gene3D" id="3.40.50.720">
    <property type="entry name" value="NAD(P)-binding Rossmann-like Domain"/>
    <property type="match status" value="1"/>
</dbReference>
<feature type="binding site" evidence="8 11">
    <location>
        <begin position="193"/>
        <end position="198"/>
    </location>
    <ligand>
        <name>NADP(+)</name>
        <dbReference type="ChEBI" id="CHEBI:58349"/>
    </ligand>
</feature>
<feature type="domain" description="Tetrapyrrole biosynthesis glutamyl-tRNA reductase dimerisation" evidence="14">
    <location>
        <begin position="327"/>
        <end position="421"/>
    </location>
</feature>
<dbReference type="HAMAP" id="MF_00087">
    <property type="entry name" value="Glu_tRNA_reductase"/>
    <property type="match status" value="1"/>
</dbReference>
<dbReference type="OrthoDB" id="110209at2"/>
<dbReference type="InterPro" id="IPR015896">
    <property type="entry name" value="4pyrrol_synth_GluRdtase_dimer"/>
</dbReference>
<dbReference type="RefSeq" id="WP_043608124.1">
    <property type="nucleotide sequence ID" value="NZ_AXCY01000079.1"/>
</dbReference>
<keyword evidence="5 8" id="KW-0560">Oxidoreductase</keyword>
<dbReference type="PIRSF" id="PIRSF000445">
    <property type="entry name" value="4pyrrol_synth_GluRdtase"/>
    <property type="match status" value="1"/>
</dbReference>
<evidence type="ECO:0000256" key="9">
    <source>
        <dbReference type="PIRSR" id="PIRSR000445-1"/>
    </source>
</evidence>
<dbReference type="Pfam" id="PF05201">
    <property type="entry name" value="GlutR_N"/>
    <property type="match status" value="1"/>
</dbReference>
<feature type="binding site" evidence="8 10">
    <location>
        <position position="114"/>
    </location>
    <ligand>
        <name>substrate</name>
    </ligand>
</feature>
<comment type="function">
    <text evidence="8">Catalyzes the NADPH-dependent reduction of glutamyl-tRNA(Glu) to glutamate 1-semialdehyde (GSA).</text>
</comment>
<comment type="miscellaneous">
    <text evidence="8">During catalysis, the active site Cys acts as a nucleophile attacking the alpha-carbonyl group of tRNA-bound glutamate with the formation of a thioester intermediate between enzyme and glutamate, and the concomitant release of tRNA(Glu). The thioester intermediate is finally reduced by direct hydride transfer from NADPH, to form the product GSA.</text>
</comment>
<name>A0A0A0BMP0_9CELL</name>
<dbReference type="GO" id="GO:0008883">
    <property type="term" value="F:glutamyl-tRNA reductase activity"/>
    <property type="evidence" value="ECO:0007669"/>
    <property type="project" value="UniProtKB-UniRule"/>
</dbReference>
<dbReference type="SUPFAM" id="SSF51735">
    <property type="entry name" value="NAD(P)-binding Rossmann-fold domains"/>
    <property type="match status" value="1"/>
</dbReference>
<proteinExistence type="inferred from homology"/>
<comment type="pathway">
    <text evidence="1 8 13">Porphyrin-containing compound metabolism; protoporphyrin-IX biosynthesis; 5-aminolevulinate from L-glutamyl-tRNA(Glu): step 1/2.</text>
</comment>
<feature type="site" description="Important for activity" evidence="8 12">
    <location>
        <position position="104"/>
    </location>
</feature>
<accession>A0A0A0BMP0</accession>
<dbReference type="InterPro" id="IPR015895">
    <property type="entry name" value="4pyrrol_synth_GluRdtase_N"/>
</dbReference>
<dbReference type="EMBL" id="AXCY01000079">
    <property type="protein sequence ID" value="KGM09738.1"/>
    <property type="molecule type" value="Genomic_DNA"/>
</dbReference>
<feature type="domain" description="Quinate/shikimate 5-dehydrogenase/glutamyl-tRNA reductase" evidence="15">
    <location>
        <begin position="179"/>
        <end position="308"/>
    </location>
</feature>
<feature type="active site" description="Nucleophile" evidence="8 9">
    <location>
        <position position="48"/>
    </location>
</feature>
<dbReference type="InterPro" id="IPR036453">
    <property type="entry name" value="GluRdtase_dimer_dom_sf"/>
</dbReference>
<reference evidence="17 18" key="2">
    <citation type="journal article" date="2015" name="Stand. Genomic Sci.">
        <title>Draft genome sequence of Cellulomonas carbonis T26(T) and comparative analysis of six Cellulomonas genomes.</title>
        <authorList>
            <person name="Zhuang W."/>
            <person name="Zhang S."/>
            <person name="Xia X."/>
            <person name="Wang G."/>
        </authorList>
    </citation>
    <scope>NUCLEOTIDE SEQUENCE [LARGE SCALE GENOMIC DNA]</scope>
    <source>
        <strain evidence="17 18">T26</strain>
    </source>
</reference>
<comment type="subunit">
    <text evidence="8">Homodimer.</text>
</comment>
<comment type="catalytic activity">
    <reaction evidence="7 8 13">
        <text>(S)-4-amino-5-oxopentanoate + tRNA(Glu) + NADP(+) = L-glutamyl-tRNA(Glu) + NADPH + H(+)</text>
        <dbReference type="Rhea" id="RHEA:12344"/>
        <dbReference type="Rhea" id="RHEA-COMP:9663"/>
        <dbReference type="Rhea" id="RHEA-COMP:9680"/>
        <dbReference type="ChEBI" id="CHEBI:15378"/>
        <dbReference type="ChEBI" id="CHEBI:57501"/>
        <dbReference type="ChEBI" id="CHEBI:57783"/>
        <dbReference type="ChEBI" id="CHEBI:58349"/>
        <dbReference type="ChEBI" id="CHEBI:78442"/>
        <dbReference type="ChEBI" id="CHEBI:78520"/>
        <dbReference type="EC" id="1.2.1.70"/>
    </reaction>
</comment>
<protein>
    <recommendedName>
        <fullName evidence="3 8">Glutamyl-tRNA reductase</fullName>
        <shortName evidence="8">GluTR</shortName>
        <ecNumber evidence="3 8">1.2.1.70</ecNumber>
    </recommendedName>
</protein>
<evidence type="ECO:0000256" key="3">
    <source>
        <dbReference type="ARBA" id="ARBA00012970"/>
    </source>
</evidence>
<evidence type="ECO:0000256" key="12">
    <source>
        <dbReference type="PIRSR" id="PIRSR000445-4"/>
    </source>
</evidence>
<dbReference type="GO" id="GO:0019353">
    <property type="term" value="P:protoporphyrinogen IX biosynthetic process from glutamate"/>
    <property type="evidence" value="ECO:0007669"/>
    <property type="project" value="TreeGrafter"/>
</dbReference>
<comment type="domain">
    <text evidence="8">Possesses an unusual extended V-shaped dimeric structure with each monomer consisting of three distinct domains arranged along a curved 'spinal' alpha-helix. The N-terminal catalytic domain specifically recognizes the glutamate moiety of the substrate. The second domain is the NADPH-binding domain, and the third C-terminal domain is responsible for dimerization.</text>
</comment>
<organism evidence="17 18">
    <name type="scientific">Cellulomonas carbonis T26</name>
    <dbReference type="NCBI Taxonomy" id="947969"/>
    <lineage>
        <taxon>Bacteria</taxon>
        <taxon>Bacillati</taxon>
        <taxon>Actinomycetota</taxon>
        <taxon>Actinomycetes</taxon>
        <taxon>Micrococcales</taxon>
        <taxon>Cellulomonadaceae</taxon>
        <taxon>Cellulomonas</taxon>
    </lineage>
</organism>
<keyword evidence="4 8" id="KW-0521">NADP</keyword>
<evidence type="ECO:0000256" key="11">
    <source>
        <dbReference type="PIRSR" id="PIRSR000445-3"/>
    </source>
</evidence>
<evidence type="ECO:0000256" key="6">
    <source>
        <dbReference type="ARBA" id="ARBA00023244"/>
    </source>
</evidence>
<evidence type="ECO:0000313" key="17">
    <source>
        <dbReference type="EMBL" id="KGM09738.1"/>
    </source>
</evidence>
<evidence type="ECO:0000313" key="18">
    <source>
        <dbReference type="Proteomes" id="UP000029839"/>
    </source>
</evidence>
<dbReference type="Pfam" id="PF01488">
    <property type="entry name" value="Shikimate_DH"/>
    <property type="match status" value="1"/>
</dbReference>
<dbReference type="InterPro" id="IPR000343">
    <property type="entry name" value="4pyrrol_synth_GluRdtase"/>
</dbReference>
<feature type="binding site" evidence="8 10">
    <location>
        <position position="125"/>
    </location>
    <ligand>
        <name>substrate</name>
    </ligand>
</feature>
<comment type="similarity">
    <text evidence="2 8 13">Belongs to the glutamyl-tRNA reductase family.</text>
</comment>
<sequence length="433" mass="44700">MVLLSLSASHRDLDLDVLEQLSSGSRSVATSVVADSPDITGCVVLATCNRFEVYLDAAVPADDEAAVRRAVDEVCAVVARSSGLEARAVTSSLQPAVGAAVATHLFSVAAGLDSMVVGEREVSGQVRRALQTARAGGTTSSALERLFQHASRASRAVGSRTALGGTGRSVVGVALDLVAEQLDLASSSVLLIGTGSYAGASLTALRARGVTDVSVYSPSGRAAAFAADRGLQAVPAGGLEHALAHADLVVSCSGALGPVVDARVVADARQRSAAHDGVARPTVLVDLALTHDVDPAVRSVPGVRLVDLVTVQQHAPHALADEVMAGRKIVDEHAAAFEATLAEQQLVPAVVALRRHVGQALEAEVGRARAGLEPDVADRVERSLRRFAASVLHTPAVRAREHARLGRHDAYREGLEAVFGLHVEAPDPADDDA</sequence>
<comment type="caution">
    <text evidence="17">The sequence shown here is derived from an EMBL/GenBank/DDBJ whole genome shotgun (WGS) entry which is preliminary data.</text>
</comment>
<feature type="binding site" evidence="8 10">
    <location>
        <begin position="119"/>
        <end position="121"/>
    </location>
    <ligand>
        <name>substrate</name>
    </ligand>
</feature>
<keyword evidence="18" id="KW-1185">Reference proteome</keyword>
<evidence type="ECO:0000259" key="14">
    <source>
        <dbReference type="Pfam" id="PF00745"/>
    </source>
</evidence>
<dbReference type="Proteomes" id="UP000029839">
    <property type="component" value="Unassembled WGS sequence"/>
</dbReference>
<evidence type="ECO:0000256" key="4">
    <source>
        <dbReference type="ARBA" id="ARBA00022857"/>
    </source>
</evidence>
<evidence type="ECO:0000256" key="13">
    <source>
        <dbReference type="RuleBase" id="RU000584"/>
    </source>
</evidence>
<dbReference type="PANTHER" id="PTHR43013:SF1">
    <property type="entry name" value="GLUTAMYL-TRNA REDUCTASE"/>
    <property type="match status" value="1"/>
</dbReference>